<protein>
    <submittedName>
        <fullName evidence="4">Alpha/Beta hydrolase protein</fullName>
    </submittedName>
</protein>
<gene>
    <name evidence="4" type="ORF">BCR44DRAFT_1496957</name>
</gene>
<feature type="region of interest" description="Disordered" evidence="2">
    <location>
        <begin position="489"/>
        <end position="527"/>
    </location>
</feature>
<dbReference type="InterPro" id="IPR029058">
    <property type="entry name" value="AB_hydrolase_fold"/>
</dbReference>
<dbReference type="Pfam" id="PF07859">
    <property type="entry name" value="Abhydrolase_3"/>
    <property type="match status" value="2"/>
</dbReference>
<dbReference type="OrthoDB" id="5570009at2759"/>
<dbReference type="PANTHER" id="PTHR23025:SF3">
    <property type="entry name" value="HORMONE-SENSITIVE LIPASE"/>
    <property type="match status" value="1"/>
</dbReference>
<dbReference type="EMBL" id="MCFL01000007">
    <property type="protein sequence ID" value="ORZ38884.1"/>
    <property type="molecule type" value="Genomic_DNA"/>
</dbReference>
<sequence length="696" mass="74505">MPIKPKFLRDTLSIVFTLFYLVFANRATTSRALQPKVNWLNKRIHLPRAPTAFGYDPNDPRTTVTELALFFSGSEADLPQVRTVILHIPGGGFVCMGPDCHEDYLVDWAHRSPYTLVVATNGECLGLAGWYSELTVTTSVSGQPPTTTTDRRRREPIRITISGDSAGGNLATGVVSRCIENKVMLPDALILIYPHLNFDMACWLSPQQQTLLRVESAKHVNAHVDIHRTHSGAHLSSLAPLSSTSAAPPSVGATPTAASLEIVCAPDPKPHTVFDDYGQPHSATIDHHHADHMGVPAVNVSASTPPRSPIFRSVPLSEVPSVPATTLDGGCPLALTSHMAHFNDRVLTPEIMRALALLYVGPSPVPVDLEHDYYLSPIRTPDHLLAQFPKTYLLCGEKDPLVDDTVIFAGRLRDAKHRAWSRTGARNGVPCPMDTEVCEVVIMEGVSHAVLQMHAFLPEAKDTFHLLHSWLHESLFPHNTSSAATQCFSQMRHPPTPSSTSTPARVPVLKPAPTKPSPTKSRFTIGGSDMGGLAAAVASSSSSDEADSSGAPIIVHRASPTRSAKSAAGSPSSTSRTSSGRPSPSVGAKQPAPHAAEEDVPLSPSGGEASNDDHWYEFRDNARVAQNLLLARRTMQVSQGLFDGQSKEQKESFKSRVVTPPGKGASASAGSKAKAKQSAAESNKQVAAAEGATEAD</sequence>
<feature type="compositionally biased region" description="Low complexity" evidence="2">
    <location>
        <begin position="662"/>
        <end position="680"/>
    </location>
</feature>
<organism evidence="4 5">
    <name type="scientific">Catenaria anguillulae PL171</name>
    <dbReference type="NCBI Taxonomy" id="765915"/>
    <lineage>
        <taxon>Eukaryota</taxon>
        <taxon>Fungi</taxon>
        <taxon>Fungi incertae sedis</taxon>
        <taxon>Blastocladiomycota</taxon>
        <taxon>Blastocladiomycetes</taxon>
        <taxon>Blastocladiales</taxon>
        <taxon>Catenariaceae</taxon>
        <taxon>Catenaria</taxon>
    </lineage>
</organism>
<dbReference type="STRING" id="765915.A0A1Y2HY54"/>
<comment type="caution">
    <text evidence="4">The sequence shown here is derived from an EMBL/GenBank/DDBJ whole genome shotgun (WGS) entry which is preliminary data.</text>
</comment>
<dbReference type="PANTHER" id="PTHR23025">
    <property type="entry name" value="TRIACYLGLYCEROL LIPASE"/>
    <property type="match status" value="1"/>
</dbReference>
<dbReference type="PROSITE" id="PS01174">
    <property type="entry name" value="LIPASE_GDXG_SER"/>
    <property type="match status" value="1"/>
</dbReference>
<feature type="domain" description="Alpha/beta hydrolase fold-3" evidence="3">
    <location>
        <begin position="342"/>
        <end position="418"/>
    </location>
</feature>
<name>A0A1Y2HY54_9FUNG</name>
<proteinExistence type="predicted"/>
<dbReference type="GO" id="GO:0019433">
    <property type="term" value="P:triglyceride catabolic process"/>
    <property type="evidence" value="ECO:0007669"/>
    <property type="project" value="TreeGrafter"/>
</dbReference>
<dbReference type="Proteomes" id="UP000193411">
    <property type="component" value="Unassembled WGS sequence"/>
</dbReference>
<evidence type="ECO:0000313" key="5">
    <source>
        <dbReference type="Proteomes" id="UP000193411"/>
    </source>
</evidence>
<accession>A0A1Y2HY54</accession>
<dbReference type="GO" id="GO:0004771">
    <property type="term" value="F:sterol ester esterase activity"/>
    <property type="evidence" value="ECO:0007669"/>
    <property type="project" value="TreeGrafter"/>
</dbReference>
<feature type="domain" description="Alpha/beta hydrolase fold-3" evidence="3">
    <location>
        <begin position="155"/>
        <end position="198"/>
    </location>
</feature>
<feature type="region of interest" description="Disordered" evidence="2">
    <location>
        <begin position="555"/>
        <end position="613"/>
    </location>
</feature>
<dbReference type="GO" id="GO:0005829">
    <property type="term" value="C:cytosol"/>
    <property type="evidence" value="ECO:0007669"/>
    <property type="project" value="TreeGrafter"/>
</dbReference>
<dbReference type="InterPro" id="IPR033140">
    <property type="entry name" value="Lipase_GDXG_put_SER_AS"/>
</dbReference>
<reference evidence="4 5" key="1">
    <citation type="submission" date="2016-07" db="EMBL/GenBank/DDBJ databases">
        <title>Pervasive Adenine N6-methylation of Active Genes in Fungi.</title>
        <authorList>
            <consortium name="DOE Joint Genome Institute"/>
            <person name="Mondo S.J."/>
            <person name="Dannebaum R.O."/>
            <person name="Kuo R.C."/>
            <person name="Labutti K."/>
            <person name="Haridas S."/>
            <person name="Kuo A."/>
            <person name="Salamov A."/>
            <person name="Ahrendt S.R."/>
            <person name="Lipzen A."/>
            <person name="Sullivan W."/>
            <person name="Andreopoulos W.B."/>
            <person name="Clum A."/>
            <person name="Lindquist E."/>
            <person name="Daum C."/>
            <person name="Ramamoorthy G.K."/>
            <person name="Gryganskyi A."/>
            <person name="Culley D."/>
            <person name="Magnuson J.K."/>
            <person name="James T.Y."/>
            <person name="O'Malley M.A."/>
            <person name="Stajich J.E."/>
            <person name="Spatafora J.W."/>
            <person name="Visel A."/>
            <person name="Grigoriev I.V."/>
        </authorList>
    </citation>
    <scope>NUCLEOTIDE SEQUENCE [LARGE SCALE GENOMIC DNA]</scope>
    <source>
        <strain evidence="4 5">PL171</strain>
    </source>
</reference>
<dbReference type="Gene3D" id="3.40.50.1820">
    <property type="entry name" value="alpha/beta hydrolase"/>
    <property type="match status" value="2"/>
</dbReference>
<feature type="active site" evidence="1">
    <location>
        <position position="165"/>
    </location>
</feature>
<dbReference type="GO" id="GO:0004806">
    <property type="term" value="F:triacylglycerol lipase activity"/>
    <property type="evidence" value="ECO:0007669"/>
    <property type="project" value="TreeGrafter"/>
</dbReference>
<evidence type="ECO:0000259" key="3">
    <source>
        <dbReference type="Pfam" id="PF07859"/>
    </source>
</evidence>
<feature type="compositionally biased region" description="Low complexity" evidence="2">
    <location>
        <begin position="562"/>
        <end position="585"/>
    </location>
</feature>
<keyword evidence="5" id="KW-1185">Reference proteome</keyword>
<feature type="region of interest" description="Disordered" evidence="2">
    <location>
        <begin position="640"/>
        <end position="696"/>
    </location>
</feature>
<keyword evidence="4" id="KW-0378">Hydrolase</keyword>
<feature type="compositionally biased region" description="Basic and acidic residues" evidence="2">
    <location>
        <begin position="645"/>
        <end position="654"/>
    </location>
</feature>
<dbReference type="SUPFAM" id="SSF53474">
    <property type="entry name" value="alpha/beta-Hydrolases"/>
    <property type="match status" value="1"/>
</dbReference>
<dbReference type="AlphaFoldDB" id="A0A1Y2HY54"/>
<evidence type="ECO:0000256" key="1">
    <source>
        <dbReference type="PROSITE-ProRule" id="PRU10038"/>
    </source>
</evidence>
<evidence type="ECO:0000256" key="2">
    <source>
        <dbReference type="SAM" id="MobiDB-lite"/>
    </source>
</evidence>
<dbReference type="InterPro" id="IPR013094">
    <property type="entry name" value="AB_hydrolase_3"/>
</dbReference>
<evidence type="ECO:0000313" key="4">
    <source>
        <dbReference type="EMBL" id="ORZ38884.1"/>
    </source>
</evidence>